<dbReference type="InterPro" id="IPR003661">
    <property type="entry name" value="HisK_dim/P_dom"/>
</dbReference>
<dbReference type="CDD" id="cd17574">
    <property type="entry name" value="REC_OmpR"/>
    <property type="match status" value="2"/>
</dbReference>
<keyword evidence="7" id="KW-0547">Nucleotide-binding</keyword>
<dbReference type="FunFam" id="1.10.287.130:FF:000004">
    <property type="entry name" value="Ethylene receptor 1"/>
    <property type="match status" value="1"/>
</dbReference>
<feature type="modified residue" description="4-aspartylphosphate" evidence="12">
    <location>
        <position position="1007"/>
    </location>
</feature>
<dbReference type="GO" id="GO:0009927">
    <property type="term" value="F:histidine phosphotransfer kinase activity"/>
    <property type="evidence" value="ECO:0007669"/>
    <property type="project" value="TreeGrafter"/>
</dbReference>
<dbReference type="Pfam" id="PF13185">
    <property type="entry name" value="GAF_2"/>
    <property type="match status" value="1"/>
</dbReference>
<feature type="transmembrane region" description="Helical" evidence="15">
    <location>
        <begin position="12"/>
        <end position="34"/>
    </location>
</feature>
<evidence type="ECO:0000313" key="20">
    <source>
        <dbReference type="Proteomes" id="UP000184076"/>
    </source>
</evidence>
<dbReference type="CDD" id="cd06225">
    <property type="entry name" value="HAMP"/>
    <property type="match status" value="1"/>
</dbReference>
<evidence type="ECO:0000256" key="15">
    <source>
        <dbReference type="SAM" id="Phobius"/>
    </source>
</evidence>
<evidence type="ECO:0000256" key="9">
    <source>
        <dbReference type="ARBA" id="ARBA00022840"/>
    </source>
</evidence>
<keyword evidence="6 15" id="KW-0812">Transmembrane</keyword>
<evidence type="ECO:0000256" key="3">
    <source>
        <dbReference type="ARBA" id="ARBA00012438"/>
    </source>
</evidence>
<feature type="domain" description="Response regulatory" evidence="17">
    <location>
        <begin position="832"/>
        <end position="945"/>
    </location>
</feature>
<feature type="domain" description="HAMP" evidence="18">
    <location>
        <begin position="303"/>
        <end position="355"/>
    </location>
</feature>
<dbReference type="Gene3D" id="3.30.565.10">
    <property type="entry name" value="Histidine kinase-like ATPase, C-terminal domain"/>
    <property type="match status" value="1"/>
</dbReference>
<feature type="domain" description="Response regulatory" evidence="17">
    <location>
        <begin position="958"/>
        <end position="1076"/>
    </location>
</feature>
<feature type="modified residue" description="4-aspartylphosphate" evidence="12">
    <location>
        <position position="1152"/>
    </location>
</feature>
<evidence type="ECO:0000256" key="8">
    <source>
        <dbReference type="ARBA" id="ARBA00022777"/>
    </source>
</evidence>
<evidence type="ECO:0000256" key="5">
    <source>
        <dbReference type="ARBA" id="ARBA00022679"/>
    </source>
</evidence>
<dbReference type="EMBL" id="FQVB01000025">
    <property type="protein sequence ID" value="SHF72031.1"/>
    <property type="molecule type" value="Genomic_DNA"/>
</dbReference>
<evidence type="ECO:0000256" key="4">
    <source>
        <dbReference type="ARBA" id="ARBA00022553"/>
    </source>
</evidence>
<dbReference type="SUPFAM" id="SSF55781">
    <property type="entry name" value="GAF domain-like"/>
    <property type="match status" value="1"/>
</dbReference>
<dbReference type="PRINTS" id="PR00344">
    <property type="entry name" value="BCTRLSENSOR"/>
</dbReference>
<feature type="modified residue" description="4-aspartylphosphate" evidence="12">
    <location>
        <position position="881"/>
    </location>
</feature>
<dbReference type="Pfam" id="PF00072">
    <property type="entry name" value="Response_reg"/>
    <property type="match status" value="3"/>
</dbReference>
<dbReference type="PANTHER" id="PTHR43047:SF72">
    <property type="entry name" value="OSMOSENSING HISTIDINE PROTEIN KINASE SLN1"/>
    <property type="match status" value="1"/>
</dbReference>
<dbReference type="SMART" id="SM00448">
    <property type="entry name" value="REC"/>
    <property type="match status" value="3"/>
</dbReference>
<evidence type="ECO:0000256" key="11">
    <source>
        <dbReference type="ARBA" id="ARBA00023136"/>
    </source>
</evidence>
<dbReference type="Gene3D" id="1.10.287.130">
    <property type="match status" value="1"/>
</dbReference>
<dbReference type="Gene3D" id="3.30.450.40">
    <property type="match status" value="1"/>
</dbReference>
<dbReference type="InterPro" id="IPR011006">
    <property type="entry name" value="CheY-like_superfamily"/>
</dbReference>
<evidence type="ECO:0000259" key="17">
    <source>
        <dbReference type="PROSITE" id="PS50110"/>
    </source>
</evidence>
<feature type="coiled-coil region" evidence="13">
    <location>
        <begin position="513"/>
        <end position="592"/>
    </location>
</feature>
<dbReference type="SMART" id="SM00388">
    <property type="entry name" value="HisKA"/>
    <property type="match status" value="1"/>
</dbReference>
<dbReference type="InterPro" id="IPR004358">
    <property type="entry name" value="Sig_transdc_His_kin-like_C"/>
</dbReference>
<keyword evidence="10 15" id="KW-1133">Transmembrane helix</keyword>
<reference evidence="20" key="1">
    <citation type="submission" date="2016-11" db="EMBL/GenBank/DDBJ databases">
        <authorList>
            <person name="Varghese N."/>
            <person name="Submissions S."/>
        </authorList>
    </citation>
    <scope>NUCLEOTIDE SEQUENCE [LARGE SCALE GENOMIC DNA]</scope>
    <source>
        <strain evidence="20">DSM 9756</strain>
    </source>
</reference>
<dbReference type="PROSITE" id="PS50885">
    <property type="entry name" value="HAMP"/>
    <property type="match status" value="1"/>
</dbReference>
<comment type="subcellular location">
    <subcellularLocation>
        <location evidence="2">Membrane</location>
    </subcellularLocation>
</comment>
<keyword evidence="11 15" id="KW-0472">Membrane</keyword>
<evidence type="ECO:0000256" key="14">
    <source>
        <dbReference type="SAM" id="MobiDB-lite"/>
    </source>
</evidence>
<name>A0A1M5DYW7_9BACT</name>
<evidence type="ECO:0000256" key="1">
    <source>
        <dbReference type="ARBA" id="ARBA00000085"/>
    </source>
</evidence>
<accession>A0A1M5DYW7</accession>
<evidence type="ECO:0000259" key="16">
    <source>
        <dbReference type="PROSITE" id="PS50109"/>
    </source>
</evidence>
<dbReference type="InterPro" id="IPR003660">
    <property type="entry name" value="HAMP_dom"/>
</dbReference>
<dbReference type="RefSeq" id="WP_073040045.1">
    <property type="nucleotide sequence ID" value="NZ_FQVB01000025.1"/>
</dbReference>
<evidence type="ECO:0000256" key="2">
    <source>
        <dbReference type="ARBA" id="ARBA00004370"/>
    </source>
</evidence>
<dbReference type="InterPro" id="IPR036097">
    <property type="entry name" value="HisK_dim/P_sf"/>
</dbReference>
<feature type="region of interest" description="Disordered" evidence="14">
    <location>
        <begin position="1081"/>
        <end position="1105"/>
    </location>
</feature>
<dbReference type="SMART" id="SM00387">
    <property type="entry name" value="HATPase_c"/>
    <property type="match status" value="1"/>
</dbReference>
<feature type="domain" description="Response regulatory" evidence="17">
    <location>
        <begin position="1104"/>
        <end position="1219"/>
    </location>
</feature>
<keyword evidence="5" id="KW-0808">Transferase</keyword>
<dbReference type="EC" id="2.7.13.3" evidence="3"/>
<feature type="transmembrane region" description="Helical" evidence="15">
    <location>
        <begin position="283"/>
        <end position="302"/>
    </location>
</feature>
<dbReference type="Pfam" id="PF00672">
    <property type="entry name" value="HAMP"/>
    <property type="match status" value="1"/>
</dbReference>
<dbReference type="InterPro" id="IPR029016">
    <property type="entry name" value="GAF-like_dom_sf"/>
</dbReference>
<gene>
    <name evidence="19" type="ORF">SAMN02745206_02537</name>
</gene>
<evidence type="ECO:0000256" key="13">
    <source>
        <dbReference type="SAM" id="Coils"/>
    </source>
</evidence>
<keyword evidence="4 12" id="KW-0597">Phosphoprotein</keyword>
<dbReference type="AlphaFoldDB" id="A0A1M5DYW7"/>
<evidence type="ECO:0000259" key="18">
    <source>
        <dbReference type="PROSITE" id="PS50885"/>
    </source>
</evidence>
<dbReference type="OrthoDB" id="9796305at2"/>
<dbReference type="GO" id="GO:0005886">
    <property type="term" value="C:plasma membrane"/>
    <property type="evidence" value="ECO:0007669"/>
    <property type="project" value="TreeGrafter"/>
</dbReference>
<evidence type="ECO:0000313" key="19">
    <source>
        <dbReference type="EMBL" id="SHF72031.1"/>
    </source>
</evidence>
<dbReference type="Pfam" id="PF02518">
    <property type="entry name" value="HATPase_c"/>
    <property type="match status" value="1"/>
</dbReference>
<dbReference type="CDD" id="cd16922">
    <property type="entry name" value="HATPase_EvgS-ArcB-TorS-like"/>
    <property type="match status" value="1"/>
</dbReference>
<dbReference type="InterPro" id="IPR003018">
    <property type="entry name" value="GAF"/>
</dbReference>
<dbReference type="SMART" id="SM00304">
    <property type="entry name" value="HAMP"/>
    <property type="match status" value="1"/>
</dbReference>
<evidence type="ECO:0000256" key="6">
    <source>
        <dbReference type="ARBA" id="ARBA00022692"/>
    </source>
</evidence>
<keyword evidence="20" id="KW-1185">Reference proteome</keyword>
<dbReference type="STRING" id="1121391.SAMN02745206_02537"/>
<dbReference type="PROSITE" id="PS50109">
    <property type="entry name" value="HIS_KIN"/>
    <property type="match status" value="1"/>
</dbReference>
<evidence type="ECO:0000256" key="10">
    <source>
        <dbReference type="ARBA" id="ARBA00022989"/>
    </source>
</evidence>
<keyword evidence="8 19" id="KW-0418">Kinase</keyword>
<dbReference type="FunFam" id="3.30.565.10:FF:000010">
    <property type="entry name" value="Sensor histidine kinase RcsC"/>
    <property type="match status" value="1"/>
</dbReference>
<keyword evidence="9" id="KW-0067">ATP-binding</keyword>
<dbReference type="InterPro" id="IPR003594">
    <property type="entry name" value="HATPase_dom"/>
</dbReference>
<dbReference type="InterPro" id="IPR036890">
    <property type="entry name" value="HATPase_C_sf"/>
</dbReference>
<dbReference type="GO" id="GO:0000155">
    <property type="term" value="F:phosphorelay sensor kinase activity"/>
    <property type="evidence" value="ECO:0007669"/>
    <property type="project" value="InterPro"/>
</dbReference>
<dbReference type="SUPFAM" id="SSF158472">
    <property type="entry name" value="HAMP domain-like"/>
    <property type="match status" value="1"/>
</dbReference>
<dbReference type="PROSITE" id="PS50110">
    <property type="entry name" value="RESPONSE_REGULATORY"/>
    <property type="match status" value="3"/>
</dbReference>
<dbReference type="CDD" id="cd00082">
    <property type="entry name" value="HisKA"/>
    <property type="match status" value="1"/>
</dbReference>
<dbReference type="Pfam" id="PF00512">
    <property type="entry name" value="HisKA"/>
    <property type="match status" value="1"/>
</dbReference>
<proteinExistence type="predicted"/>
<feature type="domain" description="Histidine kinase" evidence="16">
    <location>
        <begin position="592"/>
        <end position="810"/>
    </location>
</feature>
<dbReference type="Proteomes" id="UP000184076">
    <property type="component" value="Unassembled WGS sequence"/>
</dbReference>
<dbReference type="PANTHER" id="PTHR43047">
    <property type="entry name" value="TWO-COMPONENT HISTIDINE PROTEIN KINASE"/>
    <property type="match status" value="1"/>
</dbReference>
<dbReference type="Gene3D" id="6.10.340.10">
    <property type="match status" value="1"/>
</dbReference>
<dbReference type="SUPFAM" id="SSF55874">
    <property type="entry name" value="ATPase domain of HSP90 chaperone/DNA topoisomerase II/histidine kinase"/>
    <property type="match status" value="1"/>
</dbReference>
<dbReference type="SUPFAM" id="SSF52172">
    <property type="entry name" value="CheY-like"/>
    <property type="match status" value="3"/>
</dbReference>
<sequence length="1227" mass="134869">MNFLFQFRSMKIRVAFWLAVMGVIPVLALGAVWFHSYGSRYRAQALERVADGHFHRSASLDRWVHTLSSSLSALADDPLLIQSQNSGMAAHLLSLNARTLPAVEDLFLVDVASGLVSVSSNPKRLGRDLSGDPCVIEPLKAQGPVIGAWHQNGLGDVLHLDASVPVQGSAEKTPSAVLVATVRPGFVSRLDVPGTRKTSAPGLVSFVRMGERFYDLAEGLPVRLPVWADDGAIVPGSLAKRRDVAGAAYYVMESPVAGTGWTLFTLADAAGIDGPLEAFRSRMLAVTAVSILFLLGAGFVLARRIARPVEAMVRVTGRLREGDLSARCEADRPDELGVLALSLNQVVDSLNSRMRRQAHMAALQETMVAAVDLEQFAGSVLERLLGVTGAHAGACYVRDADTGRFLPRSWLGMDGERLGAFDAESGEGEIGRAVTSRAVVHVTDLSPDTRFVYKAVAGDMVPRELLTVPVSGNGRVHLVFSLARTVPFAEETRALLDDMRHAFDTACSRLLAVQEIRHLTDTLSARNEELRNQKEELVVQAEELQTQSEELMEQAEELRLQAEELREQNVELEQQQRQLNEANRLKDEFLSNMSHELRTPLNSILALSRVLDNRLGTELSEEHRGFLHIIERNGRILLDLINDILDLSKVESGNMDVYPEVVSLSSLVNTVVENIRPLADKKGLTVKTALSGDLPALETDGKRLYQILQNLVGNAVKFTESGHVEVGARRDDAQVVVTVRDTGIGIAAEDLPHIFDKFRQVDGGASRRYEGTGLGLAIARRLAELLGGDLSAESRPGEGSVFTLRLPVAWQGEGRVMAPASFLKINGGERPVILVVEDEEEVRQEICRWLEEAGYSVRGCGSAQEALEECARRVPAAVLMDVVLPGMDGYEALRRLRKAPEWKGVPVVLMSAARDDGTARLLGADGFVGKPVNRDRLLSQVRRILESRKRDFDPAGKRLLVVEDNEAAILQIRSILESAGYRPDVARTGAEALDYVDRIRPDGILLDLMMPDVDGLTVLEKIRQRSDMDHVPVLVLTAKELTARDRERLASNHIFQLVHKGDVNRMELLEKIRAMLSGGLPKKAGAMDKERPSQHPAPPGARPRILVVEDNPDNRVLLHAILDDHYEVRDADNGREGLELIGRWRPDLVLLDVSLPEMDGLEVARRAKADPTTRHIPLIAVTAHAMAGDRNRCEEAGCDDHLSKPFRVEDLLATVRKWIDRADQEPR</sequence>
<comment type="catalytic activity">
    <reaction evidence="1">
        <text>ATP + protein L-histidine = ADP + protein N-phospho-L-histidine.</text>
        <dbReference type="EC" id="2.7.13.3"/>
    </reaction>
</comment>
<dbReference type="SUPFAM" id="SSF47384">
    <property type="entry name" value="Homodimeric domain of signal transducing histidine kinase"/>
    <property type="match status" value="1"/>
</dbReference>
<evidence type="ECO:0000256" key="7">
    <source>
        <dbReference type="ARBA" id="ARBA00022741"/>
    </source>
</evidence>
<evidence type="ECO:0000256" key="12">
    <source>
        <dbReference type="PROSITE-ProRule" id="PRU00169"/>
    </source>
</evidence>
<organism evidence="19 20">
    <name type="scientific">Desulfacinum infernum DSM 9756</name>
    <dbReference type="NCBI Taxonomy" id="1121391"/>
    <lineage>
        <taxon>Bacteria</taxon>
        <taxon>Pseudomonadati</taxon>
        <taxon>Thermodesulfobacteriota</taxon>
        <taxon>Syntrophobacteria</taxon>
        <taxon>Syntrophobacterales</taxon>
        <taxon>Syntrophobacteraceae</taxon>
        <taxon>Desulfacinum</taxon>
    </lineage>
</organism>
<dbReference type="InterPro" id="IPR005467">
    <property type="entry name" value="His_kinase_dom"/>
</dbReference>
<dbReference type="Gene3D" id="3.40.50.2300">
    <property type="match status" value="3"/>
</dbReference>
<dbReference type="GO" id="GO:0005524">
    <property type="term" value="F:ATP binding"/>
    <property type="evidence" value="ECO:0007669"/>
    <property type="project" value="UniProtKB-KW"/>
</dbReference>
<keyword evidence="13" id="KW-0175">Coiled coil</keyword>
<dbReference type="InterPro" id="IPR001789">
    <property type="entry name" value="Sig_transdc_resp-reg_receiver"/>
</dbReference>
<protein>
    <recommendedName>
        <fullName evidence="3">histidine kinase</fullName>
        <ecNumber evidence="3">2.7.13.3</ecNumber>
    </recommendedName>
</protein>